<feature type="domain" description="ER-bound oxygenase mpaB/mpaB'/Rubber oxygenase catalytic" evidence="2">
    <location>
        <begin position="121"/>
        <end position="346"/>
    </location>
</feature>
<organism evidence="3 4">
    <name type="scientific">Talaromyces rugulosus</name>
    <name type="common">Penicillium rugulosum</name>
    <dbReference type="NCBI Taxonomy" id="121627"/>
    <lineage>
        <taxon>Eukaryota</taxon>
        <taxon>Fungi</taxon>
        <taxon>Dikarya</taxon>
        <taxon>Ascomycota</taxon>
        <taxon>Pezizomycotina</taxon>
        <taxon>Eurotiomycetes</taxon>
        <taxon>Eurotiomycetidae</taxon>
        <taxon>Eurotiales</taxon>
        <taxon>Trichocomaceae</taxon>
        <taxon>Talaromyces</taxon>
        <taxon>Talaromyces sect. Islandici</taxon>
    </lineage>
</organism>
<evidence type="ECO:0000259" key="2">
    <source>
        <dbReference type="Pfam" id="PF09995"/>
    </source>
</evidence>
<dbReference type="KEGG" id="trg:TRUGW13939_04071"/>
<dbReference type="GeneID" id="55991573"/>
<dbReference type="PANTHER" id="PTHR37539">
    <property type="entry name" value="SECRETED PROTEIN-RELATED"/>
    <property type="match status" value="1"/>
</dbReference>
<dbReference type="EMBL" id="CP055899">
    <property type="protein sequence ID" value="QKX56963.1"/>
    <property type="molecule type" value="Genomic_DNA"/>
</dbReference>
<gene>
    <name evidence="3" type="ORF">TRUGW13939_04071</name>
</gene>
<keyword evidence="1" id="KW-0812">Transmembrane</keyword>
<dbReference type="RefSeq" id="XP_035343141.1">
    <property type="nucleotide sequence ID" value="XM_035487248.1"/>
</dbReference>
<keyword evidence="4" id="KW-1185">Reference proteome</keyword>
<dbReference type="PANTHER" id="PTHR37539:SF1">
    <property type="entry name" value="ER-BOUND OXYGENASE MPAB_MPAB'_RUBBER OXYGENASE CATALYTIC DOMAIN-CONTAINING PROTEIN"/>
    <property type="match status" value="1"/>
</dbReference>
<dbReference type="InterPro" id="IPR037473">
    <property type="entry name" value="Lcp-like"/>
</dbReference>
<dbReference type="AlphaFoldDB" id="A0A7H8QVU9"/>
<evidence type="ECO:0000256" key="1">
    <source>
        <dbReference type="SAM" id="Phobius"/>
    </source>
</evidence>
<reference evidence="4" key="1">
    <citation type="submission" date="2020-06" db="EMBL/GenBank/DDBJ databases">
        <title>A chromosome-scale genome assembly of Talaromyces rugulosus W13939.</title>
        <authorList>
            <person name="Wang B."/>
            <person name="Guo L."/>
            <person name="Ye K."/>
            <person name="Wang L."/>
        </authorList>
    </citation>
    <scope>NUCLEOTIDE SEQUENCE [LARGE SCALE GENOMIC DNA]</scope>
    <source>
        <strain evidence="4">W13939</strain>
    </source>
</reference>
<keyword evidence="1" id="KW-0472">Membrane</keyword>
<name>A0A7H8QVU9_TALRU</name>
<evidence type="ECO:0000313" key="4">
    <source>
        <dbReference type="Proteomes" id="UP000509510"/>
    </source>
</evidence>
<dbReference type="GO" id="GO:0016491">
    <property type="term" value="F:oxidoreductase activity"/>
    <property type="evidence" value="ECO:0007669"/>
    <property type="project" value="InterPro"/>
</dbReference>
<sequence>MPISNGAKPQRKQKWSYNFAWTNQHLTPETLQPLRYEYDELGAQALDRLLAIKAQEEADNNNNKKVSLDLYKLLEQNHTKDKILGEFWDQVHSVPEWVDWQQIERGQRFFYRYALANIMGFAFQGFVCENSASTGVVEVLVRTGGFSTRMLWGRLLETFQWLLQVTQSIDAVKPGDKSRSSGEGFKSTIRVRLLHSSVRRRVLQLASRRPEYYDISQFGIPVNTMDSIHSITTFACNPMFLQLPKMGIQPRQDEIEDYLALFRYLAHVIGTPTEYFSTPEQARAVMESCYFHELNMTETSKTVAYNFVRCIESLPPPLIISRGFTEAGSRWLNGHQLCDELGLGRPGWISYVVFSGQCVLVMVLAWAQRLVPSFDNFMIEFLRSHLYWAVVESNEGLRGGTKFEMKYNPRLGNKTGREEGDAIAGGFGFIESFFLFWALLAASVVLAAGYFFWRMIT</sequence>
<dbReference type="InterPro" id="IPR018713">
    <property type="entry name" value="MPAB/Lcp_cat_dom"/>
</dbReference>
<evidence type="ECO:0000313" key="3">
    <source>
        <dbReference type="EMBL" id="QKX56963.1"/>
    </source>
</evidence>
<keyword evidence="1" id="KW-1133">Transmembrane helix</keyword>
<dbReference type="Pfam" id="PF09995">
    <property type="entry name" value="MPAB_Lcp_cat"/>
    <property type="match status" value="1"/>
</dbReference>
<feature type="transmembrane region" description="Helical" evidence="1">
    <location>
        <begin position="434"/>
        <end position="453"/>
    </location>
</feature>
<protein>
    <recommendedName>
        <fullName evidence="2">ER-bound oxygenase mpaB/mpaB'/Rubber oxygenase catalytic domain-containing protein</fullName>
    </recommendedName>
</protein>
<dbReference type="Proteomes" id="UP000509510">
    <property type="component" value="Chromosome II"/>
</dbReference>
<dbReference type="OrthoDB" id="6361347at2759"/>
<accession>A0A7H8QVU9</accession>
<proteinExistence type="predicted"/>